<organism evidence="1">
    <name type="scientific">viral metagenome</name>
    <dbReference type="NCBI Taxonomy" id="1070528"/>
    <lineage>
        <taxon>unclassified sequences</taxon>
        <taxon>metagenomes</taxon>
        <taxon>organismal metagenomes</taxon>
    </lineage>
</organism>
<gene>
    <name evidence="1" type="ORF">TM448B01807_0001</name>
</gene>
<proteinExistence type="predicted"/>
<evidence type="ECO:0008006" key="2">
    <source>
        <dbReference type="Google" id="ProtNLM"/>
    </source>
</evidence>
<dbReference type="AlphaFoldDB" id="A0A6M3XQI4"/>
<dbReference type="EMBL" id="MT144825">
    <property type="protein sequence ID" value="QJI00047.1"/>
    <property type="molecule type" value="Genomic_DNA"/>
</dbReference>
<evidence type="ECO:0000313" key="1">
    <source>
        <dbReference type="EMBL" id="QJI00047.1"/>
    </source>
</evidence>
<reference evidence="1" key="1">
    <citation type="submission" date="2020-03" db="EMBL/GenBank/DDBJ databases">
        <title>The deep terrestrial virosphere.</title>
        <authorList>
            <person name="Holmfeldt K."/>
            <person name="Nilsson E."/>
            <person name="Simone D."/>
            <person name="Lopez-Fernandez M."/>
            <person name="Wu X."/>
            <person name="de Brujin I."/>
            <person name="Lundin D."/>
            <person name="Andersson A."/>
            <person name="Bertilsson S."/>
            <person name="Dopson M."/>
        </authorList>
    </citation>
    <scope>NUCLEOTIDE SEQUENCE</scope>
    <source>
        <strain evidence="1">TM448B01807</strain>
    </source>
</reference>
<sequence>MTIKISSRKAKGRNFQNLIAKKISEITGIPVQKDGEIESRPMSQSGVDIILRGKALELFPFSVECCCAETWNVNKKIEQAKSNTKSGTDWLCFFKSNKKDPIAVLSTEVFFQIYNTYLRMQEMINEELK</sequence>
<name>A0A6M3XQI4_9ZZZZ</name>
<accession>A0A6M3XQI4</accession>
<protein>
    <recommendedName>
        <fullName evidence="2">Holliday junction resolvase</fullName>
    </recommendedName>
</protein>